<dbReference type="InterPro" id="IPR039859">
    <property type="entry name" value="PFA4/ZDH16/20/ERF2-like"/>
</dbReference>
<evidence type="ECO:0000256" key="4">
    <source>
        <dbReference type="ARBA" id="ARBA00022989"/>
    </source>
</evidence>
<feature type="compositionally biased region" description="Basic and acidic residues" evidence="8">
    <location>
        <begin position="414"/>
        <end position="424"/>
    </location>
</feature>
<feature type="transmembrane region" description="Helical" evidence="7">
    <location>
        <begin position="109"/>
        <end position="130"/>
    </location>
</feature>
<reference evidence="10" key="1">
    <citation type="submission" date="2014-11" db="EMBL/GenBank/DDBJ databases">
        <authorList>
            <person name="Otto D Thomas"/>
            <person name="Naeem Raeece"/>
        </authorList>
    </citation>
    <scope>NUCLEOTIDE SEQUENCE</scope>
</reference>
<protein>
    <recommendedName>
        <fullName evidence="7">Palmitoyltransferase</fullName>
        <ecNumber evidence="7">2.3.1.225</ecNumber>
    </recommendedName>
</protein>
<comment type="similarity">
    <text evidence="7">Belongs to the DHHC palmitoyltransferase family.</text>
</comment>
<feature type="transmembrane region" description="Helical" evidence="7">
    <location>
        <begin position="203"/>
        <end position="223"/>
    </location>
</feature>
<feature type="domain" description="Palmitoyltransferase DHHC" evidence="9">
    <location>
        <begin position="156"/>
        <end position="303"/>
    </location>
</feature>
<comment type="subcellular location">
    <subcellularLocation>
        <location evidence="1">Membrane</location>
        <topology evidence="1">Multi-pass membrane protein</topology>
    </subcellularLocation>
</comment>
<feature type="transmembrane region" description="Helical" evidence="7">
    <location>
        <begin position="77"/>
        <end position="97"/>
    </location>
</feature>
<feature type="region of interest" description="Disordered" evidence="8">
    <location>
        <begin position="344"/>
        <end position="442"/>
    </location>
</feature>
<evidence type="ECO:0000259" key="9">
    <source>
        <dbReference type="Pfam" id="PF01529"/>
    </source>
</evidence>
<comment type="catalytic activity">
    <reaction evidence="7">
        <text>L-cysteinyl-[protein] + hexadecanoyl-CoA = S-hexadecanoyl-L-cysteinyl-[protein] + CoA</text>
        <dbReference type="Rhea" id="RHEA:36683"/>
        <dbReference type="Rhea" id="RHEA-COMP:10131"/>
        <dbReference type="Rhea" id="RHEA-COMP:11032"/>
        <dbReference type="ChEBI" id="CHEBI:29950"/>
        <dbReference type="ChEBI" id="CHEBI:57287"/>
        <dbReference type="ChEBI" id="CHEBI:57379"/>
        <dbReference type="ChEBI" id="CHEBI:74151"/>
        <dbReference type="EC" id="2.3.1.225"/>
    </reaction>
</comment>
<dbReference type="PROSITE" id="PS50216">
    <property type="entry name" value="DHHC"/>
    <property type="match status" value="1"/>
</dbReference>
<dbReference type="EC" id="2.3.1.225" evidence="7"/>
<evidence type="ECO:0000256" key="7">
    <source>
        <dbReference type="RuleBase" id="RU079119"/>
    </source>
</evidence>
<dbReference type="GO" id="GO:0016020">
    <property type="term" value="C:membrane"/>
    <property type="evidence" value="ECO:0007669"/>
    <property type="project" value="UniProtKB-SubCell"/>
</dbReference>
<dbReference type="PhylomeDB" id="A0A0G4F2M7"/>
<dbReference type="AlphaFoldDB" id="A0A0G4F2M7"/>
<evidence type="ECO:0000313" key="10">
    <source>
        <dbReference type="EMBL" id="CEM06107.1"/>
    </source>
</evidence>
<accession>A0A0G4F2M7</accession>
<dbReference type="EMBL" id="CDMZ01000077">
    <property type="protein sequence ID" value="CEM06107.1"/>
    <property type="molecule type" value="Genomic_DNA"/>
</dbReference>
<keyword evidence="5 7" id="KW-0472">Membrane</keyword>
<name>A0A0G4F2M7_9ALVE</name>
<keyword evidence="2 7" id="KW-0808">Transferase</keyword>
<keyword evidence="3 7" id="KW-0812">Transmembrane</keyword>
<feature type="compositionally biased region" description="Basic and acidic residues" evidence="8">
    <location>
        <begin position="368"/>
        <end position="381"/>
    </location>
</feature>
<evidence type="ECO:0000256" key="8">
    <source>
        <dbReference type="SAM" id="MobiDB-lite"/>
    </source>
</evidence>
<feature type="transmembrane region" description="Helical" evidence="7">
    <location>
        <begin position="267"/>
        <end position="290"/>
    </location>
</feature>
<evidence type="ECO:0000256" key="3">
    <source>
        <dbReference type="ARBA" id="ARBA00022692"/>
    </source>
</evidence>
<evidence type="ECO:0000256" key="1">
    <source>
        <dbReference type="ARBA" id="ARBA00004141"/>
    </source>
</evidence>
<dbReference type="GO" id="GO:0019706">
    <property type="term" value="F:protein-cysteine S-palmitoyltransferase activity"/>
    <property type="evidence" value="ECO:0007669"/>
    <property type="project" value="UniProtKB-EC"/>
</dbReference>
<evidence type="ECO:0000256" key="2">
    <source>
        <dbReference type="ARBA" id="ARBA00022679"/>
    </source>
</evidence>
<dbReference type="Pfam" id="PF01529">
    <property type="entry name" value="DHHC"/>
    <property type="match status" value="1"/>
</dbReference>
<dbReference type="VEuPathDB" id="CryptoDB:Cvel_2671"/>
<evidence type="ECO:0000256" key="5">
    <source>
        <dbReference type="ARBA" id="ARBA00023136"/>
    </source>
</evidence>
<sequence length="442" mass="48833">MLLGLVLVGIPFLITALLALFFGDSDRGETFLDFLSKWLFVVFPRTFRNSTVLCCGARGPEYVDSTYHYLFKTNNPLVQIFYMGVVLGGYLSFVLYAQPLLPNVFLSSVHAYAGFVIVTACLTVFLMASASDPGIVTPLNVEEKVRAYSYDGVVFQEGSWCKTCKTAKPARSKHCSLCEVCVSRFDHHCIWIANCVGEGNHHLFLTFLLLHTFLCVYGTFVLLQTLRAILVEERLFEATFQDASTGIEYKASWGIVFSYLMVNYGAVMFLFILCSVMAVALVAFTGWHLYLASMNVTTNESYKFKWARMDIADEGGDPSVVRNVYRGDTLSNFVEVFCKRRAAPLPPPESVSLSRKEGTVQGNGMNGVEDKEERPQWEFKKGAGGTVNAKGKKKSADPVNDEGDLGGGNVRKRNPAEESGKEINGETTGGKGNDHAASITER</sequence>
<dbReference type="PANTHER" id="PTHR12246">
    <property type="entry name" value="PALMITOYLTRANSFERASE ZDHHC16"/>
    <property type="match status" value="1"/>
</dbReference>
<keyword evidence="4 7" id="KW-1133">Transmembrane helix</keyword>
<dbReference type="InterPro" id="IPR001594">
    <property type="entry name" value="Palmitoyltrfase_DHHC"/>
</dbReference>
<gene>
    <name evidence="10" type="ORF">Cvel_2671</name>
</gene>
<keyword evidence="6 7" id="KW-0012">Acyltransferase</keyword>
<organism evidence="10">
    <name type="scientific">Chromera velia CCMP2878</name>
    <dbReference type="NCBI Taxonomy" id="1169474"/>
    <lineage>
        <taxon>Eukaryota</taxon>
        <taxon>Sar</taxon>
        <taxon>Alveolata</taxon>
        <taxon>Colpodellida</taxon>
        <taxon>Chromeraceae</taxon>
        <taxon>Chromera</taxon>
    </lineage>
</organism>
<proteinExistence type="inferred from homology"/>
<evidence type="ECO:0000256" key="6">
    <source>
        <dbReference type="ARBA" id="ARBA00023315"/>
    </source>
</evidence>
<comment type="domain">
    <text evidence="7">The DHHC domain is required for palmitoyltransferase activity.</text>
</comment>